<comment type="caution">
    <text evidence="9">The sequence shown here is derived from an EMBL/GenBank/DDBJ whole genome shotgun (WGS) entry which is preliminary data.</text>
</comment>
<name>A0A4R6VRN2_9HYPH</name>
<dbReference type="GO" id="GO:0071973">
    <property type="term" value="P:bacterial-type flagellum-dependent cell motility"/>
    <property type="evidence" value="ECO:0007669"/>
    <property type="project" value="InterPro"/>
</dbReference>
<evidence type="ECO:0000256" key="6">
    <source>
        <dbReference type="ARBA" id="ARBA00023143"/>
    </source>
</evidence>
<accession>A0A4R6VRN2</accession>
<comment type="subunit">
    <text evidence="8">The basal body constitutes a major portion of the flagellar organelle and consists of four rings (L,P,S, and M) mounted on a central rod.</text>
</comment>
<keyword evidence="9" id="KW-0966">Cell projection</keyword>
<protein>
    <recommendedName>
        <fullName evidence="3 8">Flagellar P-ring protein</fullName>
    </recommendedName>
    <alternativeName>
        <fullName evidence="7 8">Basal body P-ring protein</fullName>
    </alternativeName>
</protein>
<evidence type="ECO:0000256" key="3">
    <source>
        <dbReference type="ARBA" id="ARBA00019515"/>
    </source>
</evidence>
<gene>
    <name evidence="8" type="primary">flgI</name>
    <name evidence="9" type="ORF">ATL17_0682</name>
</gene>
<comment type="subcellular location">
    <subcellularLocation>
        <location evidence="2 8">Bacterial flagellum basal body</location>
    </subcellularLocation>
</comment>
<evidence type="ECO:0000313" key="10">
    <source>
        <dbReference type="Proteomes" id="UP000295391"/>
    </source>
</evidence>
<evidence type="ECO:0000256" key="7">
    <source>
        <dbReference type="ARBA" id="ARBA00032344"/>
    </source>
</evidence>
<dbReference type="GO" id="GO:0005198">
    <property type="term" value="F:structural molecule activity"/>
    <property type="evidence" value="ECO:0007669"/>
    <property type="project" value="InterPro"/>
</dbReference>
<dbReference type="NCBIfam" id="NF003676">
    <property type="entry name" value="PRK05303.1"/>
    <property type="match status" value="1"/>
</dbReference>
<dbReference type="InterPro" id="IPR001782">
    <property type="entry name" value="Flag_FlgI"/>
</dbReference>
<sequence length="375" mass="39287" precursor="true">MGKMMKAIFAIATKWGTIGLALLLLCAPTQAARIKDIVNIEGVRENQLVGYGLVVGLNGTGDGLNNAPFTRQSLTAMLERMGVNTRGTNMRTANVAAVMVTANLPAFSTQGSRLDVSVSALGDAKSLQGGTLLVTPLMGADGEVYAIAQGPIAINGFQAEGDGATVISGVPTTGRISDGALIEREVDFDLGARRAVRLALRNPDFTTARRIALAINNLIGMPTAVPLDNATVNLTLPRGFNGNIVDLITDIEQLVITPDLPAKIVIDENSGIVVMGRNVRVSTVAIAQSNLTVTITEDPQVDQPNPLTNGQTVVVPRTEIQVDQVDSSLATLNETVTLQELVDGLNALGISPRDLISILQAIKAAGALQAEIEVI</sequence>
<evidence type="ECO:0000256" key="4">
    <source>
        <dbReference type="ARBA" id="ARBA00022729"/>
    </source>
</evidence>
<keyword evidence="6 8" id="KW-0975">Bacterial flagellum</keyword>
<dbReference type="PRINTS" id="PR01010">
    <property type="entry name" value="FLGPRINGFLGI"/>
</dbReference>
<dbReference type="PANTHER" id="PTHR30381">
    <property type="entry name" value="FLAGELLAR P-RING PERIPLASMIC PROTEIN FLGI"/>
    <property type="match status" value="1"/>
</dbReference>
<reference evidence="9 10" key="1">
    <citation type="submission" date="2019-03" db="EMBL/GenBank/DDBJ databases">
        <title>Genomic Encyclopedia of Type Strains, Phase III (KMG-III): the genomes of soil and plant-associated and newly described type strains.</title>
        <authorList>
            <person name="Whitman W."/>
        </authorList>
    </citation>
    <scope>NUCLEOTIDE SEQUENCE [LARGE SCALE GENOMIC DNA]</scope>
    <source>
        <strain evidence="9 10">CGMCC 1.7002</strain>
    </source>
</reference>
<dbReference type="Proteomes" id="UP000295391">
    <property type="component" value="Unassembled WGS sequence"/>
</dbReference>
<dbReference type="HAMAP" id="MF_00416">
    <property type="entry name" value="FlgI"/>
    <property type="match status" value="1"/>
</dbReference>
<keyword evidence="9" id="KW-0969">Cilium</keyword>
<keyword evidence="5" id="KW-0574">Periplasm</keyword>
<keyword evidence="10" id="KW-1185">Reference proteome</keyword>
<comment type="function">
    <text evidence="1 8">Assembles around the rod to form the L-ring and probably protects the motor/basal body from shearing forces during rotation.</text>
</comment>
<dbReference type="GO" id="GO:0030288">
    <property type="term" value="C:outer membrane-bounded periplasmic space"/>
    <property type="evidence" value="ECO:0007669"/>
    <property type="project" value="InterPro"/>
</dbReference>
<dbReference type="AlphaFoldDB" id="A0A4R6VRN2"/>
<feature type="chain" id="PRO_5021051081" description="Flagellar P-ring protein" evidence="8">
    <location>
        <begin position="32"/>
        <end position="375"/>
    </location>
</feature>
<comment type="similarity">
    <text evidence="8">Belongs to the FlgI family.</text>
</comment>
<dbReference type="PANTHER" id="PTHR30381:SF0">
    <property type="entry name" value="FLAGELLAR P-RING PROTEIN"/>
    <property type="match status" value="1"/>
</dbReference>
<evidence type="ECO:0000256" key="5">
    <source>
        <dbReference type="ARBA" id="ARBA00022764"/>
    </source>
</evidence>
<evidence type="ECO:0000313" key="9">
    <source>
        <dbReference type="EMBL" id="TDQ66679.1"/>
    </source>
</evidence>
<keyword evidence="9" id="KW-0282">Flagellum</keyword>
<proteinExistence type="inferred from homology"/>
<evidence type="ECO:0000256" key="8">
    <source>
        <dbReference type="HAMAP-Rule" id="MF_00416"/>
    </source>
</evidence>
<dbReference type="GO" id="GO:0009428">
    <property type="term" value="C:bacterial-type flagellum basal body, distal rod, P ring"/>
    <property type="evidence" value="ECO:0007669"/>
    <property type="project" value="InterPro"/>
</dbReference>
<organism evidence="9 10">
    <name type="scientific">Maritalea mobilis</name>
    <dbReference type="NCBI Taxonomy" id="483324"/>
    <lineage>
        <taxon>Bacteria</taxon>
        <taxon>Pseudomonadati</taxon>
        <taxon>Pseudomonadota</taxon>
        <taxon>Alphaproteobacteria</taxon>
        <taxon>Hyphomicrobiales</taxon>
        <taxon>Devosiaceae</taxon>
        <taxon>Maritalea</taxon>
    </lineage>
</organism>
<keyword evidence="4 8" id="KW-0732">Signal</keyword>
<dbReference type="EMBL" id="SNYR01000001">
    <property type="protein sequence ID" value="TDQ66679.1"/>
    <property type="molecule type" value="Genomic_DNA"/>
</dbReference>
<dbReference type="Pfam" id="PF02119">
    <property type="entry name" value="FlgI"/>
    <property type="match status" value="1"/>
</dbReference>
<feature type="signal peptide" evidence="8">
    <location>
        <begin position="1"/>
        <end position="31"/>
    </location>
</feature>
<evidence type="ECO:0000256" key="2">
    <source>
        <dbReference type="ARBA" id="ARBA00004117"/>
    </source>
</evidence>
<evidence type="ECO:0000256" key="1">
    <source>
        <dbReference type="ARBA" id="ARBA00002591"/>
    </source>
</evidence>